<dbReference type="AlphaFoldDB" id="A0A8H6YCK9"/>
<dbReference type="InterPro" id="IPR036047">
    <property type="entry name" value="F-box-like_dom_sf"/>
</dbReference>
<dbReference type="InterPro" id="IPR001810">
    <property type="entry name" value="F-box_dom"/>
</dbReference>
<dbReference type="InterPro" id="IPR032675">
    <property type="entry name" value="LRR_dom_sf"/>
</dbReference>
<dbReference type="Gene3D" id="3.80.10.10">
    <property type="entry name" value="Ribonuclease Inhibitor"/>
    <property type="match status" value="1"/>
</dbReference>
<dbReference type="SUPFAM" id="SSF81383">
    <property type="entry name" value="F-box domain"/>
    <property type="match status" value="1"/>
</dbReference>
<evidence type="ECO:0000259" key="1">
    <source>
        <dbReference type="PROSITE" id="PS50181"/>
    </source>
</evidence>
<dbReference type="EMBL" id="JACAZH010000010">
    <property type="protein sequence ID" value="KAF7357248.1"/>
    <property type="molecule type" value="Genomic_DNA"/>
</dbReference>
<organism evidence="2 3">
    <name type="scientific">Mycena sanguinolenta</name>
    <dbReference type="NCBI Taxonomy" id="230812"/>
    <lineage>
        <taxon>Eukaryota</taxon>
        <taxon>Fungi</taxon>
        <taxon>Dikarya</taxon>
        <taxon>Basidiomycota</taxon>
        <taxon>Agaricomycotina</taxon>
        <taxon>Agaricomycetes</taxon>
        <taxon>Agaricomycetidae</taxon>
        <taxon>Agaricales</taxon>
        <taxon>Marasmiineae</taxon>
        <taxon>Mycenaceae</taxon>
        <taxon>Mycena</taxon>
    </lineage>
</organism>
<keyword evidence="3" id="KW-1185">Reference proteome</keyword>
<gene>
    <name evidence="2" type="ORF">MSAN_01319800</name>
</gene>
<protein>
    <recommendedName>
        <fullName evidence="1">F-box domain-containing protein</fullName>
    </recommendedName>
</protein>
<sequence length="440" mass="50305">MDSVPCEVWLEIFSILERSHLFALRYVSRSFQRIAGPFIFKHFHFHPYAGLGGHTTGNFLLPSEAKIRRTVRRLRFWASENVAPLVKECTVSPWDGWQGYTSCNGGDMLLCTFIELLPRFTNLRKFGSSSVKFTQPFVDALGSLPNLKEIDVGRCSIDEDVTIDHPLQMEALSFTNMDTTWFRHELNTIGMQRWSSMVDRQMLTHISLPSAEAMKAFLDVDTAPFPNVTTLDAYIDQNTTSLHRFPAVRKLRIVSYEKAFSQRSGSCFPRLEEYHGLPEYLTVLDSRATPRRLQFDLCMPARILRILQPCAHTLRSVTTLAVSFDTLPSAILRPIMESFGVLLDFRMEIKVEWYSQLKPEMHNAKALFLEVAENSPFPRSIKVIALIWRFDKGDNWPLPAVDVLPAARTAWVALKTEHPNLREASFCLARVATPMETSIR</sequence>
<evidence type="ECO:0000313" key="3">
    <source>
        <dbReference type="Proteomes" id="UP000623467"/>
    </source>
</evidence>
<name>A0A8H6YCK9_9AGAR</name>
<dbReference type="Proteomes" id="UP000623467">
    <property type="component" value="Unassembled WGS sequence"/>
</dbReference>
<reference evidence="2" key="1">
    <citation type="submission" date="2020-05" db="EMBL/GenBank/DDBJ databases">
        <title>Mycena genomes resolve the evolution of fungal bioluminescence.</title>
        <authorList>
            <person name="Tsai I.J."/>
        </authorList>
    </citation>
    <scope>NUCLEOTIDE SEQUENCE</scope>
    <source>
        <strain evidence="2">160909Yilan</strain>
    </source>
</reference>
<dbReference type="Pfam" id="PF12937">
    <property type="entry name" value="F-box-like"/>
    <property type="match status" value="1"/>
</dbReference>
<dbReference type="OrthoDB" id="2864564at2759"/>
<evidence type="ECO:0000313" key="2">
    <source>
        <dbReference type="EMBL" id="KAF7357248.1"/>
    </source>
</evidence>
<proteinExistence type="predicted"/>
<accession>A0A8H6YCK9</accession>
<comment type="caution">
    <text evidence="2">The sequence shown here is derived from an EMBL/GenBank/DDBJ whole genome shotgun (WGS) entry which is preliminary data.</text>
</comment>
<feature type="domain" description="F-box" evidence="1">
    <location>
        <begin position="1"/>
        <end position="43"/>
    </location>
</feature>
<dbReference type="PROSITE" id="PS50181">
    <property type="entry name" value="FBOX"/>
    <property type="match status" value="1"/>
</dbReference>